<organism evidence="2 3">
    <name type="scientific">Methylobacterium terricola</name>
    <dbReference type="NCBI Taxonomy" id="2583531"/>
    <lineage>
        <taxon>Bacteria</taxon>
        <taxon>Pseudomonadati</taxon>
        <taxon>Pseudomonadota</taxon>
        <taxon>Alphaproteobacteria</taxon>
        <taxon>Hyphomicrobiales</taxon>
        <taxon>Methylobacteriaceae</taxon>
        <taxon>Methylobacterium</taxon>
    </lineage>
</organism>
<gene>
    <name evidence="2" type="ORF">FF100_06520</name>
</gene>
<evidence type="ECO:0000313" key="2">
    <source>
        <dbReference type="EMBL" id="TNC15206.1"/>
    </source>
</evidence>
<proteinExistence type="predicted"/>
<dbReference type="InterPro" id="IPR014044">
    <property type="entry name" value="CAP_dom"/>
</dbReference>
<reference evidence="2 3" key="1">
    <citation type="submission" date="2019-06" db="EMBL/GenBank/DDBJ databases">
        <title>Genome of Methylobacterium sp. 17Sr1-39.</title>
        <authorList>
            <person name="Seo T."/>
        </authorList>
    </citation>
    <scope>NUCLEOTIDE SEQUENCE [LARGE SCALE GENOMIC DNA]</scope>
    <source>
        <strain evidence="2 3">17Sr1-39</strain>
    </source>
</reference>
<dbReference type="CDD" id="cd05379">
    <property type="entry name" value="CAP_bacterial"/>
    <property type="match status" value="1"/>
</dbReference>
<evidence type="ECO:0000259" key="1">
    <source>
        <dbReference type="Pfam" id="PF00188"/>
    </source>
</evidence>
<dbReference type="EMBL" id="VDDA01000002">
    <property type="protein sequence ID" value="TNC15206.1"/>
    <property type="molecule type" value="Genomic_DNA"/>
</dbReference>
<sequence length="186" mass="19322">MSHPFRSTGPALATAGAARGGGGGLRRAAACMLVVASLALAGCSGSAILPAPDLPTTPVILDEASAAAAISRYRASHGLGPVSIDSSLIRAASFQAEANAKAGYLSHEAGGTFDARLKRAGFGGRYAAENLSAGSTTFDEVLRRWQVSPEHNRNMLMPQVRRIGIARVDAPGSRYKRYWALILSDG</sequence>
<keyword evidence="3" id="KW-1185">Reference proteome</keyword>
<dbReference type="Gene3D" id="3.40.33.10">
    <property type="entry name" value="CAP"/>
    <property type="match status" value="1"/>
</dbReference>
<accession>A0A5C4LL24</accession>
<dbReference type="SUPFAM" id="SSF55797">
    <property type="entry name" value="PR-1-like"/>
    <property type="match status" value="1"/>
</dbReference>
<dbReference type="PANTHER" id="PTHR31157:SF1">
    <property type="entry name" value="SCP DOMAIN-CONTAINING PROTEIN"/>
    <property type="match status" value="1"/>
</dbReference>
<dbReference type="AlphaFoldDB" id="A0A5C4LL24"/>
<dbReference type="PANTHER" id="PTHR31157">
    <property type="entry name" value="SCP DOMAIN-CONTAINING PROTEIN"/>
    <property type="match status" value="1"/>
</dbReference>
<dbReference type="InterPro" id="IPR035940">
    <property type="entry name" value="CAP_sf"/>
</dbReference>
<name>A0A5C4LL24_9HYPH</name>
<comment type="caution">
    <text evidence="2">The sequence shown here is derived from an EMBL/GenBank/DDBJ whole genome shotgun (WGS) entry which is preliminary data.</text>
</comment>
<evidence type="ECO:0000313" key="3">
    <source>
        <dbReference type="Proteomes" id="UP000305267"/>
    </source>
</evidence>
<feature type="domain" description="SCP" evidence="1">
    <location>
        <begin position="69"/>
        <end position="180"/>
    </location>
</feature>
<protein>
    <submittedName>
        <fullName evidence="2">CAP domain-containing protein</fullName>
    </submittedName>
</protein>
<dbReference type="Pfam" id="PF00188">
    <property type="entry name" value="CAP"/>
    <property type="match status" value="1"/>
</dbReference>
<dbReference type="Proteomes" id="UP000305267">
    <property type="component" value="Unassembled WGS sequence"/>
</dbReference>
<dbReference type="OrthoDB" id="9811255at2"/>